<dbReference type="Pfam" id="PF07819">
    <property type="entry name" value="PGAP1"/>
    <property type="match status" value="1"/>
</dbReference>
<feature type="signal peptide" evidence="1">
    <location>
        <begin position="1"/>
        <end position="22"/>
    </location>
</feature>
<dbReference type="RefSeq" id="WP_131956202.1">
    <property type="nucleotide sequence ID" value="NZ_SMFL01000001.1"/>
</dbReference>
<accession>A0A4R5E271</accession>
<organism evidence="3 4">
    <name type="scientific">Dyadobacter psychrotolerans</name>
    <dbReference type="NCBI Taxonomy" id="2541721"/>
    <lineage>
        <taxon>Bacteria</taxon>
        <taxon>Pseudomonadati</taxon>
        <taxon>Bacteroidota</taxon>
        <taxon>Cytophagia</taxon>
        <taxon>Cytophagales</taxon>
        <taxon>Spirosomataceae</taxon>
        <taxon>Dyadobacter</taxon>
    </lineage>
</organism>
<proteinExistence type="predicted"/>
<evidence type="ECO:0000259" key="2">
    <source>
        <dbReference type="Pfam" id="PF07819"/>
    </source>
</evidence>
<keyword evidence="4" id="KW-1185">Reference proteome</keyword>
<dbReference type="InterPro" id="IPR012908">
    <property type="entry name" value="PGAP1-ab_dom-like"/>
</dbReference>
<keyword evidence="1" id="KW-0732">Signal</keyword>
<feature type="domain" description="GPI inositol-deacylase PGAP1-like alpha/beta" evidence="2">
    <location>
        <begin position="405"/>
        <end position="481"/>
    </location>
</feature>
<dbReference type="GO" id="GO:0016788">
    <property type="term" value="F:hydrolase activity, acting on ester bonds"/>
    <property type="evidence" value="ECO:0007669"/>
    <property type="project" value="InterPro"/>
</dbReference>
<sequence>MKKFVRLFLGLASLCPVFNLIAQNERVLNVPQYQDHLQAADYAFTNLDKSLVSTGILYDRAFKNAHLDTFSPIEPSNSGHWLNAYYELHQASYNKENKLTYEQMRNLIYHSSETLNTVPIGVILANFNVLNYNALDVTANKMYEIKPGFTSSQVFQSKENIVAAALVPTIPRGTSGFTFPQWAAITCRNEHVTNIQVDFGDGNPIKTFNPGGLSQTVTYNTEGEKNILFTINLSNGLQKTARSTIVVSNQSHANKSVARTLNYPRMDAYNISLVDSSDIRATIPFQGYDETSSSLGYGQYLTYYAKGRSQLRKPIIIIDGFDPGEDRNAHLIYYDRLKYIHNGEDLNLGNDLRQNTPGNGYDIIILNLPKYEYTSSEYVCSLWNWYQPSNGYYLQEVKKYRVGGGDYIERNAFVLVELIKRINQQLQANGSNEKITVIGPSMGGLISRYALRYMEQNNMNANCKLWVSFDSPHHGANVTLGLQFWLKMMEKISPEAGVALHEQLESPAAKQMAIQHHLGHGVSGVSSLVSGAPGFRDRFAQTMNNMGFPQAACMRKVALNNGSKAGIFQNYSPSFNL</sequence>
<comment type="caution">
    <text evidence="3">The sequence shown here is derived from an EMBL/GenBank/DDBJ whole genome shotgun (WGS) entry which is preliminary data.</text>
</comment>
<dbReference type="SUPFAM" id="SSF53474">
    <property type="entry name" value="alpha/beta-Hydrolases"/>
    <property type="match status" value="1"/>
</dbReference>
<dbReference type="AlphaFoldDB" id="A0A4R5E271"/>
<dbReference type="EMBL" id="SMFL01000001">
    <property type="protein sequence ID" value="TDE18365.1"/>
    <property type="molecule type" value="Genomic_DNA"/>
</dbReference>
<reference evidence="3 4" key="1">
    <citation type="submission" date="2019-03" db="EMBL/GenBank/DDBJ databases">
        <title>Dyadobacter AR-3-6 sp. nov., isolated from arctic soil.</title>
        <authorList>
            <person name="Chaudhary D.K."/>
        </authorList>
    </citation>
    <scope>NUCLEOTIDE SEQUENCE [LARGE SCALE GENOMIC DNA]</scope>
    <source>
        <strain evidence="3 4">AR-3-6</strain>
    </source>
</reference>
<evidence type="ECO:0000256" key="1">
    <source>
        <dbReference type="SAM" id="SignalP"/>
    </source>
</evidence>
<name>A0A4R5E271_9BACT</name>
<gene>
    <name evidence="3" type="ORF">E0F88_02150</name>
</gene>
<dbReference type="Gene3D" id="3.40.50.1820">
    <property type="entry name" value="alpha/beta hydrolase"/>
    <property type="match status" value="1"/>
</dbReference>
<protein>
    <recommendedName>
        <fullName evidence="2">GPI inositol-deacylase PGAP1-like alpha/beta domain-containing protein</fullName>
    </recommendedName>
</protein>
<dbReference type="OrthoDB" id="4535652at2"/>
<evidence type="ECO:0000313" key="4">
    <source>
        <dbReference type="Proteomes" id="UP000294850"/>
    </source>
</evidence>
<feature type="chain" id="PRO_5021015827" description="GPI inositol-deacylase PGAP1-like alpha/beta domain-containing protein" evidence="1">
    <location>
        <begin position="23"/>
        <end position="577"/>
    </location>
</feature>
<dbReference type="Proteomes" id="UP000294850">
    <property type="component" value="Unassembled WGS sequence"/>
</dbReference>
<dbReference type="InterPro" id="IPR029058">
    <property type="entry name" value="AB_hydrolase_fold"/>
</dbReference>
<evidence type="ECO:0000313" key="3">
    <source>
        <dbReference type="EMBL" id="TDE18365.1"/>
    </source>
</evidence>